<feature type="compositionally biased region" description="Polar residues" evidence="1">
    <location>
        <begin position="211"/>
        <end position="233"/>
    </location>
</feature>
<feature type="compositionally biased region" description="Basic and acidic residues" evidence="1">
    <location>
        <begin position="191"/>
        <end position="208"/>
    </location>
</feature>
<evidence type="ECO:0000313" key="3">
    <source>
        <dbReference type="WBParaSite" id="L893_g18474.t1"/>
    </source>
</evidence>
<accession>A0A1I7YPT2</accession>
<name>A0A1I7YPT2_9BILA</name>
<evidence type="ECO:0000313" key="2">
    <source>
        <dbReference type="Proteomes" id="UP000095287"/>
    </source>
</evidence>
<sequence length="233" mass="25618">MCVSGVSPNICNSGGAADDRSATALLKLVDAVTALVEAVTVLVHEVNARSVSERSNGGQIAEGCESDRRRNVQQNVEETREREKASSKIEEDTLEPLSQETDAKEDILSMCQEDIMAPEDTLERDAVEEMHKQEKGSPKIEADDPKNPAHQEDQLQEETLEPVSEDTDVKEAHQEEGNPEYDAGTRNLEATPKDSKECRETPNKDRVKVPSTKQNFSANNGASKQPMSSIEIK</sequence>
<organism evidence="2 3">
    <name type="scientific">Steinernema glaseri</name>
    <dbReference type="NCBI Taxonomy" id="37863"/>
    <lineage>
        <taxon>Eukaryota</taxon>
        <taxon>Metazoa</taxon>
        <taxon>Ecdysozoa</taxon>
        <taxon>Nematoda</taxon>
        <taxon>Chromadorea</taxon>
        <taxon>Rhabditida</taxon>
        <taxon>Tylenchina</taxon>
        <taxon>Panagrolaimomorpha</taxon>
        <taxon>Strongyloidoidea</taxon>
        <taxon>Steinernematidae</taxon>
        <taxon>Steinernema</taxon>
    </lineage>
</organism>
<feature type="region of interest" description="Disordered" evidence="1">
    <location>
        <begin position="49"/>
        <end position="103"/>
    </location>
</feature>
<protein>
    <submittedName>
        <fullName evidence="3">BAG domain-containing protein</fullName>
    </submittedName>
</protein>
<evidence type="ECO:0000256" key="1">
    <source>
        <dbReference type="SAM" id="MobiDB-lite"/>
    </source>
</evidence>
<feature type="region of interest" description="Disordered" evidence="1">
    <location>
        <begin position="128"/>
        <end position="233"/>
    </location>
</feature>
<keyword evidence="2" id="KW-1185">Reference proteome</keyword>
<feature type="compositionally biased region" description="Polar residues" evidence="1">
    <location>
        <begin position="49"/>
        <end position="58"/>
    </location>
</feature>
<proteinExistence type="predicted"/>
<feature type="compositionally biased region" description="Acidic residues" evidence="1">
    <location>
        <begin position="154"/>
        <end position="166"/>
    </location>
</feature>
<dbReference type="Proteomes" id="UP000095287">
    <property type="component" value="Unplaced"/>
</dbReference>
<dbReference type="WBParaSite" id="L893_g18474.t1">
    <property type="protein sequence ID" value="L893_g18474.t1"/>
    <property type="gene ID" value="L893_g18474"/>
</dbReference>
<feature type="compositionally biased region" description="Basic and acidic residues" evidence="1">
    <location>
        <begin position="128"/>
        <end position="153"/>
    </location>
</feature>
<feature type="compositionally biased region" description="Basic and acidic residues" evidence="1">
    <location>
        <begin position="77"/>
        <end position="91"/>
    </location>
</feature>
<feature type="compositionally biased region" description="Basic and acidic residues" evidence="1">
    <location>
        <begin position="167"/>
        <end position="176"/>
    </location>
</feature>
<dbReference type="AlphaFoldDB" id="A0A1I7YPT2"/>
<reference evidence="3" key="1">
    <citation type="submission" date="2016-11" db="UniProtKB">
        <authorList>
            <consortium name="WormBaseParasite"/>
        </authorList>
    </citation>
    <scope>IDENTIFICATION</scope>
</reference>